<keyword evidence="4" id="KW-1185">Reference proteome</keyword>
<gene>
    <name evidence="3" type="ORF">SAMN05421791_104208</name>
</gene>
<dbReference type="STRING" id="120956.SAMN05421791_104208"/>
<reference evidence="3 4" key="1">
    <citation type="submission" date="2016-10" db="EMBL/GenBank/DDBJ databases">
        <authorList>
            <person name="de Groot N.N."/>
        </authorList>
    </citation>
    <scope>NUCLEOTIDE SEQUENCE [LARGE SCALE GENOMIC DNA]</scope>
    <source>
        <strain evidence="3 4">ATCC BAA-466</strain>
    </source>
</reference>
<dbReference type="EMBL" id="FNCK01000004">
    <property type="protein sequence ID" value="SDG27952.1"/>
    <property type="molecule type" value="Genomic_DNA"/>
</dbReference>
<evidence type="ECO:0000256" key="2">
    <source>
        <dbReference type="SAM" id="SignalP"/>
    </source>
</evidence>
<evidence type="ECO:0000256" key="1">
    <source>
        <dbReference type="SAM" id="MobiDB-lite"/>
    </source>
</evidence>
<dbReference type="AlphaFoldDB" id="A0A1G7SYK5"/>
<keyword evidence="2" id="KW-0732">Signal</keyword>
<feature type="chain" id="PRO_5011660820" description="Sporulation and spore germination" evidence="2">
    <location>
        <begin position="23"/>
        <end position="408"/>
    </location>
</feature>
<evidence type="ECO:0000313" key="3">
    <source>
        <dbReference type="EMBL" id="SDG27952.1"/>
    </source>
</evidence>
<accession>A0A1G7SYK5</accession>
<name>A0A1G7SYK5_9LACT</name>
<organism evidence="3 4">
    <name type="scientific">Facklamia miroungae</name>
    <dbReference type="NCBI Taxonomy" id="120956"/>
    <lineage>
        <taxon>Bacteria</taxon>
        <taxon>Bacillati</taxon>
        <taxon>Bacillota</taxon>
        <taxon>Bacilli</taxon>
        <taxon>Lactobacillales</taxon>
        <taxon>Aerococcaceae</taxon>
        <taxon>Facklamia</taxon>
    </lineage>
</organism>
<proteinExistence type="predicted"/>
<dbReference type="RefSeq" id="WP_090289876.1">
    <property type="nucleotide sequence ID" value="NZ_FNCK01000004.1"/>
</dbReference>
<evidence type="ECO:0008006" key="5">
    <source>
        <dbReference type="Google" id="ProtNLM"/>
    </source>
</evidence>
<feature type="signal peptide" evidence="2">
    <location>
        <begin position="1"/>
        <end position="22"/>
    </location>
</feature>
<sequence length="408" mass="46688">MSVSSKKIFCLLIIIFTLSACKQEPMIKLSKENQIKIEKKQAQEEQDEVDEDTNKEHSKSADQITFDSKSWVKEAEDVTYNLQDFLPYKANQVKTYSNGIISYVDYIDQTTQQMQVRKINNNENDIIELYRWNTENIQQYGQIPVGKAHTNYLLTPLKTNQLEESHTLLQSPIKEGTKWTSDNRMQSEIVGLYRELSLEGHDYQKVVEVIIQMEEGEKHQLIAADKGIIAEWQKGTDEQSLAKSITDNVMLVTKEEVYMPRSSTETPFIQKENVDFAWQTNDTLVSAFQRFFYDNAWISPAIQVIDIYENNGIAHLNFSSGVVATMNQHPAGEKAVAIAMMVNLANYYSVNQVRLEVFTNGMLLNSIPYPPNGVHEIDPAWLGQDTSNDNVTTVNDKPIPDREKLIIE</sequence>
<feature type="region of interest" description="Disordered" evidence="1">
    <location>
        <begin position="40"/>
        <end position="62"/>
    </location>
</feature>
<protein>
    <recommendedName>
        <fullName evidence="5">Sporulation and spore germination</fullName>
    </recommendedName>
</protein>
<evidence type="ECO:0000313" key="4">
    <source>
        <dbReference type="Proteomes" id="UP000199708"/>
    </source>
</evidence>
<dbReference type="OrthoDB" id="2139243at2"/>
<dbReference type="PROSITE" id="PS51257">
    <property type="entry name" value="PROKAR_LIPOPROTEIN"/>
    <property type="match status" value="1"/>
</dbReference>
<dbReference type="Proteomes" id="UP000199708">
    <property type="component" value="Unassembled WGS sequence"/>
</dbReference>